<reference evidence="1" key="1">
    <citation type="submission" date="2021-06" db="EMBL/GenBank/DDBJ databases">
        <authorList>
            <person name="Ellington A.J."/>
            <person name="Bryan N.C."/>
            <person name="Christner B.C."/>
            <person name="Reisch C.R."/>
        </authorList>
    </citation>
    <scope>NUCLEOTIDE SEQUENCE</scope>
    <source>
        <strain evidence="1">L6-1</strain>
    </source>
</reference>
<dbReference type="Proteomes" id="UP000681794">
    <property type="component" value="Chromosome"/>
</dbReference>
<dbReference type="EMBL" id="CP076544">
    <property type="protein sequence ID" value="QWS32303.1"/>
    <property type="molecule type" value="Genomic_DNA"/>
</dbReference>
<accession>A0ACD1E0F5</accession>
<protein>
    <submittedName>
        <fullName evidence="1">M15 family metallopeptidase</fullName>
    </submittedName>
</protein>
<proteinExistence type="predicted"/>
<gene>
    <name evidence="1" type="ORF">KM842_08205</name>
</gene>
<keyword evidence="2" id="KW-1185">Reference proteome</keyword>
<organism evidence="1 2">
    <name type="scientific">Curtobacterium aetherium</name>
    <dbReference type="NCBI Taxonomy" id="2841594"/>
    <lineage>
        <taxon>Bacteria</taxon>
        <taxon>Bacillati</taxon>
        <taxon>Actinomycetota</taxon>
        <taxon>Actinomycetes</taxon>
        <taxon>Micrococcales</taxon>
        <taxon>Microbacteriaceae</taxon>
        <taxon>Curtobacterium</taxon>
    </lineage>
</organism>
<evidence type="ECO:0000313" key="2">
    <source>
        <dbReference type="Proteomes" id="UP000681794"/>
    </source>
</evidence>
<evidence type="ECO:0000313" key="1">
    <source>
        <dbReference type="EMBL" id="QWS32303.1"/>
    </source>
</evidence>
<sequence length="215" mass="22970">MSFPVSRRRPPRPEQSARPRHRVLVPGLTLVLLLVLAVLLAGCAVRSTVEGVAGADSGPSVASATGRAGGETPSDASVFDDTLPAVTRLDPALLAALRHAAGDAADEDVTFVLNSGWRSAAYQQQLLRDAVDEYGSVHEAARWVATPTTSAHVRGDAVDIGSWDAASWLSDHGDAYGLCQIYANEGWHFELRPEAVQSGCPEMFVDPTQDPRMRQ</sequence>
<name>A0ACD1E0F5_9MICO</name>